<gene>
    <name evidence="3" type="ORF">BJL90_12260</name>
    <name evidence="4" type="ORF">CLFO_13660</name>
</gene>
<dbReference type="AlphaFoldDB" id="A0AAC9RJ23"/>
<reference evidence="3 5" key="1">
    <citation type="submission" date="2016-10" db="EMBL/GenBank/DDBJ databases">
        <title>Complete Genome Sequence of Acetogen Clostridium formicoaceticum ATCC 27076.</title>
        <authorList>
            <person name="Bao T."/>
            <person name="Cheng C."/>
            <person name="Zhao J."/>
            <person name="Yang S.-T."/>
            <person name="Wang J."/>
            <person name="Wang M."/>
        </authorList>
    </citation>
    <scope>NUCLEOTIDE SEQUENCE [LARGE SCALE GENOMIC DNA]</scope>
    <source>
        <strain evidence="3 5">ATCC 27076</strain>
    </source>
</reference>
<proteinExistence type="predicted"/>
<evidence type="ECO:0000256" key="2">
    <source>
        <dbReference type="SAM" id="Phobius"/>
    </source>
</evidence>
<sequence length="135" mass="15603">MERIDIKRIKFGSFIKFICTICIMLGITVGLFTFIIGLFQENFYVNLRVIEFTGKIAGGVSIVLSTLLCALFGAILSIFSYLPFKLYLKIFKKIEIYGSFKRYQINEIAESDHVDKKDEKDEKEEKEDVMSQMSQ</sequence>
<feature type="transmembrane region" description="Helical" evidence="2">
    <location>
        <begin position="59"/>
        <end position="84"/>
    </location>
</feature>
<dbReference type="Proteomes" id="UP000177894">
    <property type="component" value="Chromosome"/>
</dbReference>
<feature type="region of interest" description="Disordered" evidence="1">
    <location>
        <begin position="113"/>
        <end position="135"/>
    </location>
</feature>
<evidence type="ECO:0000313" key="3">
    <source>
        <dbReference type="EMBL" id="AOY76563.1"/>
    </source>
</evidence>
<accession>A0AAC9RJ23</accession>
<dbReference type="Proteomes" id="UP000192478">
    <property type="component" value="Chromosome"/>
</dbReference>
<keyword evidence="2" id="KW-1133">Transmembrane helix</keyword>
<feature type="transmembrane region" description="Helical" evidence="2">
    <location>
        <begin position="12"/>
        <end position="39"/>
    </location>
</feature>
<reference evidence="4 6" key="2">
    <citation type="submission" date="2017-03" db="EMBL/GenBank/DDBJ databases">
        <title>Complete sequence of Clostridium formicaceticum DSM 92.</title>
        <authorList>
            <person name="Poehlein A."/>
            <person name="Karl M."/>
            <person name="Bengelsdorf F.R."/>
            <person name="Duerre P."/>
            <person name="Daniel R."/>
        </authorList>
    </citation>
    <scope>NUCLEOTIDE SEQUENCE [LARGE SCALE GENOMIC DNA]</scope>
    <source>
        <strain evidence="4 6">DSM 92</strain>
    </source>
</reference>
<evidence type="ECO:0000256" key="1">
    <source>
        <dbReference type="SAM" id="MobiDB-lite"/>
    </source>
</evidence>
<evidence type="ECO:0000313" key="4">
    <source>
        <dbReference type="EMBL" id="ARE86981.1"/>
    </source>
</evidence>
<keyword evidence="2" id="KW-0812">Transmembrane</keyword>
<evidence type="ECO:0000313" key="5">
    <source>
        <dbReference type="Proteomes" id="UP000177894"/>
    </source>
</evidence>
<keyword evidence="2" id="KW-0472">Membrane</keyword>
<name>A0AAC9RJ23_9CLOT</name>
<dbReference type="RefSeq" id="WP_070968331.1">
    <property type="nucleotide sequence ID" value="NZ_CP017603.1"/>
</dbReference>
<dbReference type="EMBL" id="CP020559">
    <property type="protein sequence ID" value="ARE86981.1"/>
    <property type="molecule type" value="Genomic_DNA"/>
</dbReference>
<dbReference type="KEGG" id="cfm:BJL90_12260"/>
<protein>
    <submittedName>
        <fullName evidence="4">Uncharacterized protein</fullName>
    </submittedName>
</protein>
<evidence type="ECO:0000313" key="6">
    <source>
        <dbReference type="Proteomes" id="UP000192478"/>
    </source>
</evidence>
<dbReference type="EMBL" id="CP017603">
    <property type="protein sequence ID" value="AOY76563.1"/>
    <property type="molecule type" value="Genomic_DNA"/>
</dbReference>
<organism evidence="4 6">
    <name type="scientific">Clostridium formicaceticum</name>
    <dbReference type="NCBI Taxonomy" id="1497"/>
    <lineage>
        <taxon>Bacteria</taxon>
        <taxon>Bacillati</taxon>
        <taxon>Bacillota</taxon>
        <taxon>Clostridia</taxon>
        <taxon>Eubacteriales</taxon>
        <taxon>Clostridiaceae</taxon>
        <taxon>Clostridium</taxon>
    </lineage>
</organism>
<keyword evidence="5" id="KW-1185">Reference proteome</keyword>